<dbReference type="Gene3D" id="3.90.79.10">
    <property type="entry name" value="Nucleoside Triphosphate Pyrophosphohydrolase"/>
    <property type="match status" value="1"/>
</dbReference>
<dbReference type="CDD" id="cd03431">
    <property type="entry name" value="NUDIX_DNA_Glycosylase_C-MutY"/>
    <property type="match status" value="1"/>
</dbReference>
<dbReference type="PANTHER" id="PTHR42944:SF1">
    <property type="entry name" value="ADENINE DNA GLYCOSYLASE"/>
    <property type="match status" value="1"/>
</dbReference>
<keyword evidence="10 14" id="KW-0408">Iron</keyword>
<dbReference type="PROSITE" id="PS00764">
    <property type="entry name" value="ENDONUCLEASE_III_1"/>
    <property type="match status" value="1"/>
</dbReference>
<dbReference type="GO" id="GO:0006284">
    <property type="term" value="P:base-excision repair"/>
    <property type="evidence" value="ECO:0007669"/>
    <property type="project" value="UniProtKB-UniRule"/>
</dbReference>
<keyword evidence="13 14" id="KW-0326">Glycosidase</keyword>
<dbReference type="GO" id="GO:0000701">
    <property type="term" value="F:purine-specific mismatch base pair DNA N-glycosylase activity"/>
    <property type="evidence" value="ECO:0007669"/>
    <property type="project" value="UniProtKB-EC"/>
</dbReference>
<evidence type="ECO:0000256" key="7">
    <source>
        <dbReference type="ARBA" id="ARBA00022723"/>
    </source>
</evidence>
<feature type="domain" description="HhH-GPD" evidence="15">
    <location>
        <begin position="50"/>
        <end position="199"/>
    </location>
</feature>
<dbReference type="Pfam" id="PF14815">
    <property type="entry name" value="NUDIX_4"/>
    <property type="match status" value="1"/>
</dbReference>
<organism evidence="16 17">
    <name type="scientific">Aquamicrobium aerolatum DSM 21857</name>
    <dbReference type="NCBI Taxonomy" id="1121003"/>
    <lineage>
        <taxon>Bacteria</taxon>
        <taxon>Pseudomonadati</taxon>
        <taxon>Pseudomonadota</taxon>
        <taxon>Alphaproteobacteria</taxon>
        <taxon>Hyphomicrobiales</taxon>
        <taxon>Phyllobacteriaceae</taxon>
        <taxon>Aerobium</taxon>
    </lineage>
</organism>
<evidence type="ECO:0000256" key="10">
    <source>
        <dbReference type="ARBA" id="ARBA00023004"/>
    </source>
</evidence>
<dbReference type="CDD" id="cd00056">
    <property type="entry name" value="ENDO3c"/>
    <property type="match status" value="1"/>
</dbReference>
<evidence type="ECO:0000256" key="1">
    <source>
        <dbReference type="ARBA" id="ARBA00000843"/>
    </source>
</evidence>
<dbReference type="GO" id="GO:0051539">
    <property type="term" value="F:4 iron, 4 sulfur cluster binding"/>
    <property type="evidence" value="ECO:0007669"/>
    <property type="project" value="UniProtKB-UniRule"/>
</dbReference>
<evidence type="ECO:0000256" key="14">
    <source>
        <dbReference type="RuleBase" id="RU365096"/>
    </source>
</evidence>
<comment type="similarity">
    <text evidence="3 14">Belongs to the Nth/MutY family.</text>
</comment>
<comment type="catalytic activity">
    <reaction evidence="1 14">
        <text>Hydrolyzes free adenine bases from 7,8-dihydro-8-oxoguanine:adenine mismatched double-stranded DNA, leaving an apurinic site.</text>
        <dbReference type="EC" id="3.2.2.31"/>
    </reaction>
</comment>
<evidence type="ECO:0000313" key="17">
    <source>
        <dbReference type="Proteomes" id="UP000242763"/>
    </source>
</evidence>
<evidence type="ECO:0000256" key="12">
    <source>
        <dbReference type="ARBA" id="ARBA00023204"/>
    </source>
</evidence>
<reference evidence="17" key="1">
    <citation type="submission" date="2016-10" db="EMBL/GenBank/DDBJ databases">
        <authorList>
            <person name="Varghese N."/>
            <person name="Submissions S."/>
        </authorList>
    </citation>
    <scope>NUCLEOTIDE SEQUENCE [LARGE SCALE GENOMIC DNA]</scope>
    <source>
        <strain evidence="17">DSM 21857</strain>
    </source>
</reference>
<dbReference type="Pfam" id="PF00633">
    <property type="entry name" value="HHH"/>
    <property type="match status" value="1"/>
</dbReference>
<comment type="cofactor">
    <cofactor evidence="14">
        <name>[4Fe-4S] cluster</name>
        <dbReference type="ChEBI" id="CHEBI:49883"/>
    </cofactor>
    <text evidence="14">Binds 1 [4Fe-4S] cluster.</text>
</comment>
<evidence type="ECO:0000256" key="11">
    <source>
        <dbReference type="ARBA" id="ARBA00023014"/>
    </source>
</evidence>
<dbReference type="SUPFAM" id="SSF48150">
    <property type="entry name" value="DNA-glycosylase"/>
    <property type="match status" value="1"/>
</dbReference>
<keyword evidence="12" id="KW-0234">DNA repair</keyword>
<dbReference type="InterPro" id="IPR005760">
    <property type="entry name" value="A/G_AdeGlyc_MutY"/>
</dbReference>
<sequence length="367" mass="40664">MAQNQRSVIADALLGWYDAHHRELPWRVPPHQIARAVQPDPYRIWLSEIMLQQTTVEAVKPYFAKFVAQWPDVTALAVAPEDDIMKAWAGLGYYSRARNLKKCADFIAADLGGIFPDTEEGLRTLPGVGPYTSAAIAAIAFNRPAAVVDGNVERVFSRLFTVTTPLPAAKKEIHRLVSDVLPHDRPGDFAQAVMDLGATLCSPRRPKCMLCPLKEMCLALKEGEPELYPIKAAKPEKPVRRGAAFVAVRHDGAILLRKRPGRGLLAGMSEPPNTDWTARQDGETSATAAPFEGDWQYASTIKHVFTHFELRLDVFRADCVDENMPQDWWWSLPETLLSEALPSVMKKAIEAAIPAATKRLLSPAKPN</sequence>
<keyword evidence="8 14" id="KW-0227">DNA damage</keyword>
<dbReference type="STRING" id="1121003.SAMN03080618_00304"/>
<dbReference type="Gene3D" id="1.10.1670.10">
    <property type="entry name" value="Helix-hairpin-Helix base-excision DNA repair enzymes (C-terminal)"/>
    <property type="match status" value="1"/>
</dbReference>
<dbReference type="InterPro" id="IPR004035">
    <property type="entry name" value="Endouclease-III_FeS-bd_BS"/>
</dbReference>
<dbReference type="NCBIfam" id="TIGR01084">
    <property type="entry name" value="mutY"/>
    <property type="match status" value="1"/>
</dbReference>
<dbReference type="GO" id="GO:0032357">
    <property type="term" value="F:oxidized purine DNA binding"/>
    <property type="evidence" value="ECO:0007669"/>
    <property type="project" value="TreeGrafter"/>
</dbReference>
<dbReference type="InterPro" id="IPR011257">
    <property type="entry name" value="DNA_glycosylase"/>
</dbReference>
<evidence type="ECO:0000256" key="4">
    <source>
        <dbReference type="ARBA" id="ARBA00012045"/>
    </source>
</evidence>
<accession>A0A1I3HQ61</accession>
<dbReference type="InterPro" id="IPR003265">
    <property type="entry name" value="HhH-GPD_domain"/>
</dbReference>
<dbReference type="InterPro" id="IPR029119">
    <property type="entry name" value="MutY_C"/>
</dbReference>
<dbReference type="FunFam" id="1.10.340.30:FF:000002">
    <property type="entry name" value="Adenine DNA glycosylase"/>
    <property type="match status" value="1"/>
</dbReference>
<proteinExistence type="inferred from homology"/>
<dbReference type="PANTHER" id="PTHR42944">
    <property type="entry name" value="ADENINE DNA GLYCOSYLASE"/>
    <property type="match status" value="1"/>
</dbReference>
<comment type="function">
    <text evidence="2">Adenine glycosylase active on G-A mispairs. MutY also corrects error-prone DNA synthesis past GO lesions which are due to the oxidatively damaged form of guanine: 7,8-dihydro-8-oxoguanine (8-oxo-dGTP).</text>
</comment>
<dbReference type="InterPro" id="IPR023170">
    <property type="entry name" value="HhH_base_excis_C"/>
</dbReference>
<keyword evidence="9" id="KW-0378">Hydrolase</keyword>
<keyword evidence="6" id="KW-0004">4Fe-4S</keyword>
<evidence type="ECO:0000256" key="8">
    <source>
        <dbReference type="ARBA" id="ARBA00022763"/>
    </source>
</evidence>
<dbReference type="GO" id="GO:0046872">
    <property type="term" value="F:metal ion binding"/>
    <property type="evidence" value="ECO:0007669"/>
    <property type="project" value="UniProtKB-UniRule"/>
</dbReference>
<gene>
    <name evidence="16" type="ORF">SAMN03080618_00304</name>
</gene>
<evidence type="ECO:0000256" key="13">
    <source>
        <dbReference type="ARBA" id="ARBA00023295"/>
    </source>
</evidence>
<keyword evidence="11" id="KW-0411">Iron-sulfur</keyword>
<dbReference type="Proteomes" id="UP000242763">
    <property type="component" value="Unassembled WGS sequence"/>
</dbReference>
<evidence type="ECO:0000256" key="5">
    <source>
        <dbReference type="ARBA" id="ARBA00022023"/>
    </source>
</evidence>
<evidence type="ECO:0000313" key="16">
    <source>
        <dbReference type="EMBL" id="SFI37865.1"/>
    </source>
</evidence>
<keyword evidence="7" id="KW-0479">Metal-binding</keyword>
<evidence type="ECO:0000256" key="3">
    <source>
        <dbReference type="ARBA" id="ARBA00008343"/>
    </source>
</evidence>
<evidence type="ECO:0000256" key="6">
    <source>
        <dbReference type="ARBA" id="ARBA00022485"/>
    </source>
</evidence>
<dbReference type="EMBL" id="FORF01000001">
    <property type="protein sequence ID" value="SFI37865.1"/>
    <property type="molecule type" value="Genomic_DNA"/>
</dbReference>
<name>A0A1I3HQ61_9HYPH</name>
<dbReference type="InterPro" id="IPR000445">
    <property type="entry name" value="HhH_motif"/>
</dbReference>
<dbReference type="SMART" id="SM00478">
    <property type="entry name" value="ENDO3c"/>
    <property type="match status" value="1"/>
</dbReference>
<dbReference type="RefSeq" id="WP_244523110.1">
    <property type="nucleotide sequence ID" value="NZ_FORF01000001.1"/>
</dbReference>
<evidence type="ECO:0000259" key="15">
    <source>
        <dbReference type="SMART" id="SM00478"/>
    </source>
</evidence>
<evidence type="ECO:0000256" key="2">
    <source>
        <dbReference type="ARBA" id="ARBA00002933"/>
    </source>
</evidence>
<keyword evidence="17" id="KW-1185">Reference proteome</keyword>
<dbReference type="SUPFAM" id="SSF55811">
    <property type="entry name" value="Nudix"/>
    <property type="match status" value="1"/>
</dbReference>
<dbReference type="InterPro" id="IPR044298">
    <property type="entry name" value="MIG/MutY"/>
</dbReference>
<dbReference type="GO" id="GO:0034039">
    <property type="term" value="F:8-oxo-7,8-dihydroguanine DNA N-glycosylase activity"/>
    <property type="evidence" value="ECO:0007669"/>
    <property type="project" value="TreeGrafter"/>
</dbReference>
<dbReference type="InterPro" id="IPR015797">
    <property type="entry name" value="NUDIX_hydrolase-like_dom_sf"/>
</dbReference>
<dbReference type="AlphaFoldDB" id="A0A1I3HQ61"/>
<dbReference type="GO" id="GO:0006298">
    <property type="term" value="P:mismatch repair"/>
    <property type="evidence" value="ECO:0007669"/>
    <property type="project" value="TreeGrafter"/>
</dbReference>
<dbReference type="EC" id="3.2.2.31" evidence="4 14"/>
<evidence type="ECO:0000256" key="9">
    <source>
        <dbReference type="ARBA" id="ARBA00022801"/>
    </source>
</evidence>
<dbReference type="Gene3D" id="1.10.340.30">
    <property type="entry name" value="Hypothetical protein, domain 2"/>
    <property type="match status" value="1"/>
</dbReference>
<protein>
    <recommendedName>
        <fullName evidence="5 14">Adenine DNA glycosylase</fullName>
        <ecNumber evidence="4 14">3.2.2.31</ecNumber>
    </recommendedName>
</protein>
<dbReference type="Pfam" id="PF00730">
    <property type="entry name" value="HhH-GPD"/>
    <property type="match status" value="1"/>
</dbReference>
<dbReference type="GO" id="GO:0035485">
    <property type="term" value="F:adenine/guanine mispair binding"/>
    <property type="evidence" value="ECO:0007669"/>
    <property type="project" value="TreeGrafter"/>
</dbReference>